<dbReference type="RefSeq" id="WP_066393871.1">
    <property type="nucleotide sequence ID" value="NZ_JAGIKZ010000002.1"/>
</dbReference>
<dbReference type="InterPro" id="IPR046342">
    <property type="entry name" value="CBS_dom_sf"/>
</dbReference>
<comment type="caution">
    <text evidence="5">The sequence shown here is derived from an EMBL/GenBank/DDBJ whole genome shotgun (WGS) entry which is preliminary data.</text>
</comment>
<keyword evidence="1 2" id="KW-0129">CBS domain</keyword>
<dbReference type="Pfam" id="PF00571">
    <property type="entry name" value="CBS"/>
    <property type="match status" value="2"/>
</dbReference>
<keyword evidence="6" id="KW-1185">Reference proteome</keyword>
<dbReference type="InterPro" id="IPR000644">
    <property type="entry name" value="CBS_dom"/>
</dbReference>
<dbReference type="CDD" id="cd02205">
    <property type="entry name" value="CBS_pair_SF"/>
    <property type="match status" value="1"/>
</dbReference>
<dbReference type="NCBIfam" id="TIGR00229">
    <property type="entry name" value="sensory_box"/>
    <property type="match status" value="1"/>
</dbReference>
<sequence>MLVSDIMTTNFHCCRANDNLHHVLPLFTHTHSNILPVVNESNQLIGIITKNKIFRILATKPSFDMTIDHFYNPNFIFIRPTETIESTRDLLLKHEIGHAPVVDEGMKPIGVLSTQQVLSSYNIVLSQTKEWEQKLHSVIEFAYDAIILVNKNAAITMVNKGFTDLFDINGQEILNKSASKLFPELEIENVLNNGISIQNMH</sequence>
<evidence type="ECO:0000259" key="3">
    <source>
        <dbReference type="PROSITE" id="PS50112"/>
    </source>
</evidence>
<name>A0ABS4RBG8_9BACI</name>
<accession>A0ABS4RBG8</accession>
<dbReference type="SMART" id="SM00116">
    <property type="entry name" value="CBS"/>
    <property type="match status" value="2"/>
</dbReference>
<dbReference type="EMBL" id="JAGIKZ010000002">
    <property type="protein sequence ID" value="MBP2240249.1"/>
    <property type="molecule type" value="Genomic_DNA"/>
</dbReference>
<evidence type="ECO:0000256" key="2">
    <source>
        <dbReference type="PROSITE-ProRule" id="PRU00703"/>
    </source>
</evidence>
<evidence type="ECO:0000313" key="6">
    <source>
        <dbReference type="Proteomes" id="UP001519293"/>
    </source>
</evidence>
<reference evidence="5 6" key="1">
    <citation type="submission" date="2021-03" db="EMBL/GenBank/DDBJ databases">
        <title>Genomic Encyclopedia of Type Strains, Phase IV (KMG-IV): sequencing the most valuable type-strain genomes for metagenomic binning, comparative biology and taxonomic classification.</title>
        <authorList>
            <person name="Goeker M."/>
        </authorList>
    </citation>
    <scope>NUCLEOTIDE SEQUENCE [LARGE SCALE GENOMIC DNA]</scope>
    <source>
        <strain evidence="5 6">DSM 26675</strain>
    </source>
</reference>
<dbReference type="SUPFAM" id="SSF54631">
    <property type="entry name" value="CBS-domain pair"/>
    <property type="match status" value="1"/>
</dbReference>
<gene>
    <name evidence="5" type="ORF">J2Z40_000802</name>
</gene>
<dbReference type="Pfam" id="PF13188">
    <property type="entry name" value="PAS_8"/>
    <property type="match status" value="1"/>
</dbReference>
<evidence type="ECO:0000259" key="4">
    <source>
        <dbReference type="PROSITE" id="PS51371"/>
    </source>
</evidence>
<dbReference type="InterPro" id="IPR051257">
    <property type="entry name" value="Diverse_CBS-Domain"/>
</dbReference>
<dbReference type="Gene3D" id="3.10.580.10">
    <property type="entry name" value="CBS-domain"/>
    <property type="match status" value="2"/>
</dbReference>
<proteinExistence type="predicted"/>
<organism evidence="5 6">
    <name type="scientific">Cytobacillus eiseniae</name>
    <dbReference type="NCBI Taxonomy" id="762947"/>
    <lineage>
        <taxon>Bacteria</taxon>
        <taxon>Bacillati</taxon>
        <taxon>Bacillota</taxon>
        <taxon>Bacilli</taxon>
        <taxon>Bacillales</taxon>
        <taxon>Bacillaceae</taxon>
        <taxon>Cytobacillus</taxon>
    </lineage>
</organism>
<dbReference type="PROSITE" id="PS51371">
    <property type="entry name" value="CBS"/>
    <property type="match status" value="2"/>
</dbReference>
<feature type="domain" description="PAS" evidence="3">
    <location>
        <begin position="131"/>
        <end position="184"/>
    </location>
</feature>
<dbReference type="InterPro" id="IPR000014">
    <property type="entry name" value="PAS"/>
</dbReference>
<evidence type="ECO:0000256" key="1">
    <source>
        <dbReference type="ARBA" id="ARBA00023122"/>
    </source>
</evidence>
<feature type="domain" description="CBS" evidence="4">
    <location>
        <begin position="7"/>
        <end position="65"/>
    </location>
</feature>
<dbReference type="Proteomes" id="UP001519293">
    <property type="component" value="Unassembled WGS sequence"/>
</dbReference>
<evidence type="ECO:0000313" key="5">
    <source>
        <dbReference type="EMBL" id="MBP2240249.1"/>
    </source>
</evidence>
<dbReference type="PANTHER" id="PTHR43080:SF2">
    <property type="entry name" value="CBS DOMAIN-CONTAINING PROTEIN"/>
    <property type="match status" value="1"/>
</dbReference>
<dbReference type="Gene3D" id="3.30.450.20">
    <property type="entry name" value="PAS domain"/>
    <property type="match status" value="1"/>
</dbReference>
<feature type="domain" description="CBS" evidence="4">
    <location>
        <begin position="71"/>
        <end position="130"/>
    </location>
</feature>
<protein>
    <submittedName>
        <fullName evidence="5">CBS domain-containing protein</fullName>
    </submittedName>
</protein>
<dbReference type="SUPFAM" id="SSF55785">
    <property type="entry name" value="PYP-like sensor domain (PAS domain)"/>
    <property type="match status" value="1"/>
</dbReference>
<dbReference type="PROSITE" id="PS50112">
    <property type="entry name" value="PAS"/>
    <property type="match status" value="1"/>
</dbReference>
<dbReference type="InterPro" id="IPR035965">
    <property type="entry name" value="PAS-like_dom_sf"/>
</dbReference>
<dbReference type="PANTHER" id="PTHR43080">
    <property type="entry name" value="CBS DOMAIN-CONTAINING PROTEIN CBSX3, MITOCHONDRIAL"/>
    <property type="match status" value="1"/>
</dbReference>